<dbReference type="Gene3D" id="3.30.450.20">
    <property type="entry name" value="PAS domain"/>
    <property type="match status" value="1"/>
</dbReference>
<protein>
    <recommendedName>
        <fullName evidence="2">histidine kinase</fullName>
        <ecNumber evidence="2">2.7.13.3</ecNumber>
    </recommendedName>
</protein>
<dbReference type="SUPFAM" id="SSF52172">
    <property type="entry name" value="CheY-like"/>
    <property type="match status" value="1"/>
</dbReference>
<dbReference type="SUPFAM" id="SSF47384">
    <property type="entry name" value="Homodimeric domain of signal transducing histidine kinase"/>
    <property type="match status" value="1"/>
</dbReference>
<dbReference type="SMART" id="SM00388">
    <property type="entry name" value="HisKA"/>
    <property type="match status" value="1"/>
</dbReference>
<evidence type="ECO:0000313" key="10">
    <source>
        <dbReference type="Proteomes" id="UP001441944"/>
    </source>
</evidence>
<dbReference type="InterPro" id="IPR005467">
    <property type="entry name" value="His_kinase_dom"/>
</dbReference>
<dbReference type="PROSITE" id="PS50112">
    <property type="entry name" value="PAS"/>
    <property type="match status" value="1"/>
</dbReference>
<evidence type="ECO:0000256" key="3">
    <source>
        <dbReference type="ARBA" id="ARBA00022553"/>
    </source>
</evidence>
<dbReference type="InterPro" id="IPR000014">
    <property type="entry name" value="PAS"/>
</dbReference>
<dbReference type="InterPro" id="IPR036097">
    <property type="entry name" value="HisK_dim/P_sf"/>
</dbReference>
<dbReference type="Gene3D" id="3.40.50.2300">
    <property type="match status" value="1"/>
</dbReference>
<dbReference type="Gene3D" id="1.10.287.130">
    <property type="match status" value="1"/>
</dbReference>
<sequence length="719" mass="78326">MTDDMSTEIPVTYRQGVRKTLRAVIDLLAIIAGLVAVVNLFRLGQFSPAFIVTTLLLVSLSILPAIFLRKSKYLALSGGLTVAGLVVTNFFSMTHLGLGAAAILAFPFYMALCAAMFSRKLSLLLLGALGCAIALIAYLFVTGVLVSPDPKVAEWNRGAGNWVVLLVALMATNLLIITLVSNLSRYWKETQNEATDKSQQFETLVDYAPDAIVIYDIEKNHFILANARAAEFFGYDRDKLVRGLTLVELSPEKQPSGEESATQAQQHLQAALNGESPIFHWRHLKASGEEIDCEISLTRMPPFRQKLIRANIADISKRLADQKQREDLQSQLAASQRLETIGQLTGGVAHDFNNLLAVILGNLELLQEEPDLQKQADYIASCIGATMRGADLTRSMLSYARRTPLQPEVLDLNKLVLETKNWAGRTLPSHIEVETSLLARLWNVEVDPGLAESALLNLILNARDAMTDSGKLTIETSNVRIDHTYQDSRNEVLKPGRYVMIAVSDTGDGIDAEILDNIFDPFFTTKSSGEGSGLGLSMVLGFMRQSEGTAQVYSEPGVGTTFKLYFPAMAPDPRKAPAHSATAEAATLQGKRLLLAEDEEEVLLVLKSILEKAGYSVTTAASGDEAKEIFEVDQEFDLLLTDIVMPGQLKGTALATALRAINPDLPVVFMSGYAAEATVHGNGLRPEDIRLMKPIMRSDLLAAISKALGTAQPTVQPEP</sequence>
<evidence type="ECO:0000259" key="6">
    <source>
        <dbReference type="PROSITE" id="PS50109"/>
    </source>
</evidence>
<evidence type="ECO:0000313" key="9">
    <source>
        <dbReference type="EMBL" id="GAA6197373.1"/>
    </source>
</evidence>
<dbReference type="Proteomes" id="UP001441944">
    <property type="component" value="Unassembled WGS sequence"/>
</dbReference>
<dbReference type="CDD" id="cd00082">
    <property type="entry name" value="HisKA"/>
    <property type="match status" value="1"/>
</dbReference>
<dbReference type="Pfam" id="PF00072">
    <property type="entry name" value="Response_reg"/>
    <property type="match status" value="1"/>
</dbReference>
<evidence type="ECO:0000256" key="2">
    <source>
        <dbReference type="ARBA" id="ARBA00012438"/>
    </source>
</evidence>
<dbReference type="EC" id="2.7.13.3" evidence="2"/>
<feature type="transmembrane region" description="Helical" evidence="5">
    <location>
        <begin position="73"/>
        <end position="92"/>
    </location>
</feature>
<dbReference type="CDD" id="cd00130">
    <property type="entry name" value="PAS"/>
    <property type="match status" value="1"/>
</dbReference>
<reference evidence="9 10" key="1">
    <citation type="submission" date="2024-04" db="EMBL/GenBank/DDBJ databases">
        <title>Draft genome sequence of Pseudophaeobacter arcticus NBRC 116598.</title>
        <authorList>
            <person name="Miyakawa T."/>
            <person name="Kusuya Y."/>
            <person name="Miura T."/>
        </authorList>
    </citation>
    <scope>NUCLEOTIDE SEQUENCE [LARGE SCALE GENOMIC DNA]</scope>
    <source>
        <strain evidence="9 10">SU-CL00105</strain>
    </source>
</reference>
<name>A0ABQ0ANC1_9RHOB</name>
<dbReference type="PROSITE" id="PS50109">
    <property type="entry name" value="HIS_KIN"/>
    <property type="match status" value="1"/>
</dbReference>
<feature type="transmembrane region" description="Helical" evidence="5">
    <location>
        <begin position="47"/>
        <end position="66"/>
    </location>
</feature>
<feature type="domain" description="Histidine kinase" evidence="6">
    <location>
        <begin position="347"/>
        <end position="570"/>
    </location>
</feature>
<dbReference type="Pfam" id="PF00512">
    <property type="entry name" value="HisKA"/>
    <property type="match status" value="1"/>
</dbReference>
<dbReference type="InterPro" id="IPR011006">
    <property type="entry name" value="CheY-like_superfamily"/>
</dbReference>
<dbReference type="Pfam" id="PF13188">
    <property type="entry name" value="PAS_8"/>
    <property type="match status" value="1"/>
</dbReference>
<dbReference type="InterPro" id="IPR001789">
    <property type="entry name" value="Sig_transdc_resp-reg_receiver"/>
</dbReference>
<dbReference type="Pfam" id="PF02518">
    <property type="entry name" value="HATPase_c"/>
    <property type="match status" value="1"/>
</dbReference>
<accession>A0ABQ0ANC1</accession>
<keyword evidence="5" id="KW-0812">Transmembrane</keyword>
<dbReference type="PROSITE" id="PS50110">
    <property type="entry name" value="RESPONSE_REGULATORY"/>
    <property type="match status" value="1"/>
</dbReference>
<feature type="transmembrane region" description="Helical" evidence="5">
    <location>
        <begin position="21"/>
        <end position="41"/>
    </location>
</feature>
<dbReference type="SUPFAM" id="SSF55785">
    <property type="entry name" value="PYP-like sensor domain (PAS domain)"/>
    <property type="match status" value="1"/>
</dbReference>
<evidence type="ECO:0000259" key="7">
    <source>
        <dbReference type="PROSITE" id="PS50110"/>
    </source>
</evidence>
<feature type="modified residue" description="4-aspartylphosphate" evidence="4">
    <location>
        <position position="642"/>
    </location>
</feature>
<keyword evidence="5" id="KW-0472">Membrane</keyword>
<gene>
    <name evidence="9" type="ORF">NBRC116598_28170</name>
</gene>
<dbReference type="PRINTS" id="PR00344">
    <property type="entry name" value="BCTRLSENSOR"/>
</dbReference>
<organism evidence="9 10">
    <name type="scientific">Pseudophaeobacter arcticus</name>
    <dbReference type="NCBI Taxonomy" id="385492"/>
    <lineage>
        <taxon>Bacteria</taxon>
        <taxon>Pseudomonadati</taxon>
        <taxon>Pseudomonadota</taxon>
        <taxon>Alphaproteobacteria</taxon>
        <taxon>Rhodobacterales</taxon>
        <taxon>Paracoccaceae</taxon>
        <taxon>Pseudophaeobacter</taxon>
    </lineage>
</organism>
<proteinExistence type="predicted"/>
<dbReference type="PANTHER" id="PTHR43065">
    <property type="entry name" value="SENSOR HISTIDINE KINASE"/>
    <property type="match status" value="1"/>
</dbReference>
<feature type="transmembrane region" description="Helical" evidence="5">
    <location>
        <begin position="124"/>
        <end position="147"/>
    </location>
</feature>
<dbReference type="NCBIfam" id="TIGR00229">
    <property type="entry name" value="sensory_box"/>
    <property type="match status" value="1"/>
</dbReference>
<dbReference type="InterPro" id="IPR004358">
    <property type="entry name" value="Sig_transdc_His_kin-like_C"/>
</dbReference>
<dbReference type="SMART" id="SM00387">
    <property type="entry name" value="HATPase_c"/>
    <property type="match status" value="1"/>
</dbReference>
<feature type="transmembrane region" description="Helical" evidence="5">
    <location>
        <begin position="159"/>
        <end position="180"/>
    </location>
</feature>
<feature type="domain" description="PAS" evidence="8">
    <location>
        <begin position="197"/>
        <end position="275"/>
    </location>
</feature>
<keyword evidence="10" id="KW-1185">Reference proteome</keyword>
<dbReference type="PANTHER" id="PTHR43065:SF49">
    <property type="entry name" value="HISTIDINE KINASE"/>
    <property type="match status" value="1"/>
</dbReference>
<evidence type="ECO:0000256" key="4">
    <source>
        <dbReference type="PROSITE-ProRule" id="PRU00169"/>
    </source>
</evidence>
<dbReference type="InterPro" id="IPR003661">
    <property type="entry name" value="HisK_dim/P_dom"/>
</dbReference>
<dbReference type="InterPro" id="IPR003594">
    <property type="entry name" value="HATPase_dom"/>
</dbReference>
<comment type="caution">
    <text evidence="9">The sequence shown here is derived from an EMBL/GenBank/DDBJ whole genome shotgun (WGS) entry which is preliminary data.</text>
</comment>
<evidence type="ECO:0000256" key="5">
    <source>
        <dbReference type="SAM" id="Phobius"/>
    </source>
</evidence>
<dbReference type="Gene3D" id="3.30.565.10">
    <property type="entry name" value="Histidine kinase-like ATPase, C-terminal domain"/>
    <property type="match status" value="1"/>
</dbReference>
<dbReference type="InterPro" id="IPR035965">
    <property type="entry name" value="PAS-like_dom_sf"/>
</dbReference>
<comment type="catalytic activity">
    <reaction evidence="1">
        <text>ATP + protein L-histidine = ADP + protein N-phospho-L-histidine.</text>
        <dbReference type="EC" id="2.7.13.3"/>
    </reaction>
</comment>
<dbReference type="InterPro" id="IPR036890">
    <property type="entry name" value="HATPase_C_sf"/>
</dbReference>
<dbReference type="SMART" id="SM00091">
    <property type="entry name" value="PAS"/>
    <property type="match status" value="1"/>
</dbReference>
<dbReference type="SMART" id="SM00448">
    <property type="entry name" value="REC"/>
    <property type="match status" value="1"/>
</dbReference>
<feature type="domain" description="Response regulatory" evidence="7">
    <location>
        <begin position="592"/>
        <end position="708"/>
    </location>
</feature>
<evidence type="ECO:0000259" key="8">
    <source>
        <dbReference type="PROSITE" id="PS50112"/>
    </source>
</evidence>
<evidence type="ECO:0000256" key="1">
    <source>
        <dbReference type="ARBA" id="ARBA00000085"/>
    </source>
</evidence>
<keyword evidence="5" id="KW-1133">Transmembrane helix</keyword>
<feature type="transmembrane region" description="Helical" evidence="5">
    <location>
        <begin position="98"/>
        <end position="117"/>
    </location>
</feature>
<dbReference type="EMBL" id="BAABWU010000011">
    <property type="protein sequence ID" value="GAA6197373.1"/>
    <property type="molecule type" value="Genomic_DNA"/>
</dbReference>
<keyword evidence="3 4" id="KW-0597">Phosphoprotein</keyword>
<dbReference type="SUPFAM" id="SSF55874">
    <property type="entry name" value="ATPase domain of HSP90 chaperone/DNA topoisomerase II/histidine kinase"/>
    <property type="match status" value="1"/>
</dbReference>